<accession>A0A918Q5P7</accession>
<dbReference type="AlphaFoldDB" id="A0A918Q5P7"/>
<keyword evidence="1" id="KW-1133">Transmembrane helix</keyword>
<proteinExistence type="predicted"/>
<keyword evidence="1" id="KW-0812">Transmembrane</keyword>
<dbReference type="Proteomes" id="UP000662572">
    <property type="component" value="Unassembled WGS sequence"/>
</dbReference>
<sequence>MNIDSDALISLLGKIMGFLNGGFFSALFGAFAGAWGAHKIAQSAKSRELILDEIRSVNVAITLVADICNAYIVLKKQMTIPMIGNYNEIKSRFEKHNPAIDGVFSFTADYETFKAPLTSTEQLKNFTIENITVNGRLLSAIFRLDSTSFHLKEMIEHRNKLISDIYEMREKIDPIKSLEFFLGIKNELGTNKIYPDTLESIERYTDDVIFFSKIACEDLIQHGTMLTNKYKKKHKTNPPKLNILAFDKAEAMGLLPPIENYQEWLQGFKDQKELKQKSKKLVLRWPITFTEKPEPNQ</sequence>
<evidence type="ECO:0000313" key="2">
    <source>
        <dbReference type="EMBL" id="GGZ34096.1"/>
    </source>
</evidence>
<keyword evidence="3" id="KW-1185">Reference proteome</keyword>
<feature type="transmembrane region" description="Helical" evidence="1">
    <location>
        <begin position="56"/>
        <end position="74"/>
    </location>
</feature>
<evidence type="ECO:0000313" key="3">
    <source>
        <dbReference type="Proteomes" id="UP000662572"/>
    </source>
</evidence>
<feature type="transmembrane region" description="Helical" evidence="1">
    <location>
        <begin position="15"/>
        <end position="35"/>
    </location>
</feature>
<dbReference type="EMBL" id="BMZB01000002">
    <property type="protein sequence ID" value="GGZ34096.1"/>
    <property type="molecule type" value="Genomic_DNA"/>
</dbReference>
<name>A0A918Q5P7_9CAUL</name>
<keyword evidence="1" id="KW-0472">Membrane</keyword>
<protein>
    <submittedName>
        <fullName evidence="2">Uncharacterized protein</fullName>
    </submittedName>
</protein>
<reference evidence="2" key="2">
    <citation type="submission" date="2020-09" db="EMBL/GenBank/DDBJ databases">
        <authorList>
            <person name="Sun Q."/>
            <person name="Kim S."/>
        </authorList>
    </citation>
    <scope>NUCLEOTIDE SEQUENCE</scope>
    <source>
        <strain evidence="2">KCTC 32296</strain>
    </source>
</reference>
<gene>
    <name evidence="2" type="ORF">GCM10011273_20590</name>
</gene>
<evidence type="ECO:0000256" key="1">
    <source>
        <dbReference type="SAM" id="Phobius"/>
    </source>
</evidence>
<organism evidence="2 3">
    <name type="scientific">Asticcacaulis endophyticus</name>
    <dbReference type="NCBI Taxonomy" id="1395890"/>
    <lineage>
        <taxon>Bacteria</taxon>
        <taxon>Pseudomonadati</taxon>
        <taxon>Pseudomonadota</taxon>
        <taxon>Alphaproteobacteria</taxon>
        <taxon>Caulobacterales</taxon>
        <taxon>Caulobacteraceae</taxon>
        <taxon>Asticcacaulis</taxon>
    </lineage>
</organism>
<comment type="caution">
    <text evidence="2">The sequence shown here is derived from an EMBL/GenBank/DDBJ whole genome shotgun (WGS) entry which is preliminary data.</text>
</comment>
<reference evidence="2" key="1">
    <citation type="journal article" date="2014" name="Int. J. Syst. Evol. Microbiol.">
        <title>Complete genome sequence of Corynebacterium casei LMG S-19264T (=DSM 44701T), isolated from a smear-ripened cheese.</title>
        <authorList>
            <consortium name="US DOE Joint Genome Institute (JGI-PGF)"/>
            <person name="Walter F."/>
            <person name="Albersmeier A."/>
            <person name="Kalinowski J."/>
            <person name="Ruckert C."/>
        </authorList>
    </citation>
    <scope>NUCLEOTIDE SEQUENCE</scope>
    <source>
        <strain evidence="2">KCTC 32296</strain>
    </source>
</reference>